<protein>
    <recommendedName>
        <fullName evidence="1">Acyltransferase 3 domain-containing protein</fullName>
    </recommendedName>
</protein>
<dbReference type="InterPro" id="IPR050879">
    <property type="entry name" value="Acyltransferase_3"/>
</dbReference>
<sequence length="98" mass="11335">MDHECDNYVFFGSKRADLQGLRGVAILLVLVMHLQPKSYRLGFVGVDMFFALSGYLMSKIILQNEITLASTFSFYCRRFKRIVPLYMFVVLCTYACKN</sequence>
<evidence type="ECO:0000259" key="1">
    <source>
        <dbReference type="Pfam" id="PF01757"/>
    </source>
</evidence>
<accession>A0A3P6QGC3</accession>
<dbReference type="AlphaFoldDB" id="A0A3P6QGC3"/>
<organism evidence="2 3">
    <name type="scientific">Cylicostephanus goldi</name>
    <name type="common">Nematode worm</name>
    <dbReference type="NCBI Taxonomy" id="71465"/>
    <lineage>
        <taxon>Eukaryota</taxon>
        <taxon>Metazoa</taxon>
        <taxon>Ecdysozoa</taxon>
        <taxon>Nematoda</taxon>
        <taxon>Chromadorea</taxon>
        <taxon>Rhabditida</taxon>
        <taxon>Rhabditina</taxon>
        <taxon>Rhabditomorpha</taxon>
        <taxon>Strongyloidea</taxon>
        <taxon>Strongylidae</taxon>
        <taxon>Cylicostephanus</taxon>
    </lineage>
</organism>
<feature type="domain" description="Acyltransferase 3" evidence="1">
    <location>
        <begin position="16"/>
        <end position="94"/>
    </location>
</feature>
<name>A0A3P6QGC3_CYLGO</name>
<reference evidence="2 3" key="1">
    <citation type="submission" date="2018-11" db="EMBL/GenBank/DDBJ databases">
        <authorList>
            <consortium name="Pathogen Informatics"/>
        </authorList>
    </citation>
    <scope>NUCLEOTIDE SEQUENCE [LARGE SCALE GENOMIC DNA]</scope>
</reference>
<dbReference type="Proteomes" id="UP000271889">
    <property type="component" value="Unassembled WGS sequence"/>
</dbReference>
<gene>
    <name evidence="2" type="ORF">CGOC_LOCUS132</name>
</gene>
<evidence type="ECO:0000313" key="3">
    <source>
        <dbReference type="Proteomes" id="UP000271889"/>
    </source>
</evidence>
<dbReference type="Pfam" id="PF01757">
    <property type="entry name" value="Acyl_transf_3"/>
    <property type="match status" value="1"/>
</dbReference>
<dbReference type="PANTHER" id="PTHR23028">
    <property type="entry name" value="ACETYLTRANSFERASE"/>
    <property type="match status" value="1"/>
</dbReference>
<dbReference type="GO" id="GO:0016747">
    <property type="term" value="F:acyltransferase activity, transferring groups other than amino-acyl groups"/>
    <property type="evidence" value="ECO:0007669"/>
    <property type="project" value="InterPro"/>
</dbReference>
<dbReference type="GO" id="GO:0016020">
    <property type="term" value="C:membrane"/>
    <property type="evidence" value="ECO:0007669"/>
    <property type="project" value="TreeGrafter"/>
</dbReference>
<evidence type="ECO:0000313" key="2">
    <source>
        <dbReference type="EMBL" id="VDK42940.1"/>
    </source>
</evidence>
<dbReference type="InterPro" id="IPR002656">
    <property type="entry name" value="Acyl_transf_3_dom"/>
</dbReference>
<proteinExistence type="predicted"/>
<dbReference type="EMBL" id="UYRV01000144">
    <property type="protein sequence ID" value="VDK42940.1"/>
    <property type="molecule type" value="Genomic_DNA"/>
</dbReference>
<dbReference type="OrthoDB" id="10061508at2759"/>
<dbReference type="GO" id="GO:0000271">
    <property type="term" value="P:polysaccharide biosynthetic process"/>
    <property type="evidence" value="ECO:0007669"/>
    <property type="project" value="TreeGrafter"/>
</dbReference>
<keyword evidence="3" id="KW-1185">Reference proteome</keyword>
<dbReference type="PANTHER" id="PTHR23028:SF53">
    <property type="entry name" value="ACYL_TRANSF_3 DOMAIN-CONTAINING PROTEIN"/>
    <property type="match status" value="1"/>
</dbReference>